<keyword evidence="1" id="KW-1133">Transmembrane helix</keyword>
<organism evidence="2 3">
    <name type="scientific">Portunus trituberculatus</name>
    <name type="common">Swimming crab</name>
    <name type="synonym">Neptunus trituberculatus</name>
    <dbReference type="NCBI Taxonomy" id="210409"/>
    <lineage>
        <taxon>Eukaryota</taxon>
        <taxon>Metazoa</taxon>
        <taxon>Ecdysozoa</taxon>
        <taxon>Arthropoda</taxon>
        <taxon>Crustacea</taxon>
        <taxon>Multicrustacea</taxon>
        <taxon>Malacostraca</taxon>
        <taxon>Eumalacostraca</taxon>
        <taxon>Eucarida</taxon>
        <taxon>Decapoda</taxon>
        <taxon>Pleocyemata</taxon>
        <taxon>Brachyura</taxon>
        <taxon>Eubrachyura</taxon>
        <taxon>Portunoidea</taxon>
        <taxon>Portunidae</taxon>
        <taxon>Portuninae</taxon>
        <taxon>Portunus</taxon>
    </lineage>
</organism>
<dbReference type="Proteomes" id="UP000324222">
    <property type="component" value="Unassembled WGS sequence"/>
</dbReference>
<dbReference type="EMBL" id="VSRR010019223">
    <property type="protein sequence ID" value="MPC62026.1"/>
    <property type="molecule type" value="Genomic_DNA"/>
</dbReference>
<sequence>MWQVELPSVSSECMGLLSEAREQHGGVVWRPRRLPVTKVRAIIPDDCSLHACRCPIFLWRHTRGPPAFCLLPCFVTQPVVGQRDGSSQTLIALVTPSPPYPPTWPPLLTASLFYWCCPPLFLTFTLVSLPLHHCRGVTLLASLLGPTGPTALFFLIFPTCSIPQPASLNLSASSPLRLSSWPSVRVMEYYRRTGHTCV</sequence>
<evidence type="ECO:0000256" key="1">
    <source>
        <dbReference type="SAM" id="Phobius"/>
    </source>
</evidence>
<reference evidence="2 3" key="1">
    <citation type="submission" date="2019-05" db="EMBL/GenBank/DDBJ databases">
        <title>Another draft genome of Portunus trituberculatus and its Hox gene families provides insights of decapod evolution.</title>
        <authorList>
            <person name="Jeong J.-H."/>
            <person name="Song I."/>
            <person name="Kim S."/>
            <person name="Choi T."/>
            <person name="Kim D."/>
            <person name="Ryu S."/>
            <person name="Kim W."/>
        </authorList>
    </citation>
    <scope>NUCLEOTIDE SEQUENCE [LARGE SCALE GENOMIC DNA]</scope>
    <source>
        <tissue evidence="2">Muscle</tissue>
    </source>
</reference>
<dbReference type="AlphaFoldDB" id="A0A5B7GWP3"/>
<evidence type="ECO:0000313" key="3">
    <source>
        <dbReference type="Proteomes" id="UP000324222"/>
    </source>
</evidence>
<keyword evidence="1" id="KW-0812">Transmembrane</keyword>
<keyword evidence="1" id="KW-0472">Membrane</keyword>
<protein>
    <submittedName>
        <fullName evidence="2">Uncharacterized protein</fullName>
    </submittedName>
</protein>
<name>A0A5B7GWP3_PORTR</name>
<accession>A0A5B7GWP3</accession>
<keyword evidence="3" id="KW-1185">Reference proteome</keyword>
<feature type="transmembrane region" description="Helical" evidence="1">
    <location>
        <begin position="112"/>
        <end position="131"/>
    </location>
</feature>
<feature type="transmembrane region" description="Helical" evidence="1">
    <location>
        <begin position="138"/>
        <end position="157"/>
    </location>
</feature>
<evidence type="ECO:0000313" key="2">
    <source>
        <dbReference type="EMBL" id="MPC62026.1"/>
    </source>
</evidence>
<gene>
    <name evidence="2" type="ORF">E2C01_056106</name>
</gene>
<proteinExistence type="predicted"/>
<comment type="caution">
    <text evidence="2">The sequence shown here is derived from an EMBL/GenBank/DDBJ whole genome shotgun (WGS) entry which is preliminary data.</text>
</comment>